<dbReference type="Pfam" id="PF00096">
    <property type="entry name" value="zf-C2H2"/>
    <property type="match status" value="6"/>
</dbReference>
<dbReference type="Gene3D" id="6.10.140.140">
    <property type="match status" value="1"/>
</dbReference>
<dbReference type="InterPro" id="IPR036236">
    <property type="entry name" value="Znf_C2H2_sf"/>
</dbReference>
<dbReference type="Gene3D" id="3.30.160.60">
    <property type="entry name" value="Classic Zinc Finger"/>
    <property type="match status" value="6"/>
</dbReference>
<keyword evidence="6" id="KW-0862">Zinc</keyword>
<feature type="domain" description="C2H2-type" evidence="13">
    <location>
        <begin position="213"/>
        <end position="240"/>
    </location>
</feature>
<dbReference type="GO" id="GO:0008270">
    <property type="term" value="F:zinc ion binding"/>
    <property type="evidence" value="ECO:0007669"/>
    <property type="project" value="UniProtKB-KW"/>
</dbReference>
<dbReference type="GO" id="GO:0006355">
    <property type="term" value="P:regulation of DNA-templated transcription"/>
    <property type="evidence" value="ECO:0007669"/>
    <property type="project" value="InterPro"/>
</dbReference>
<dbReference type="GO" id="GO:0005634">
    <property type="term" value="C:nucleus"/>
    <property type="evidence" value="ECO:0007669"/>
    <property type="project" value="UniProtKB-SubCell"/>
</dbReference>
<dbReference type="PANTHER" id="PTHR16515:SF66">
    <property type="entry name" value="C2H2-TYPE DOMAIN-CONTAINING PROTEIN"/>
    <property type="match status" value="1"/>
</dbReference>
<dbReference type="GO" id="GO:0003677">
    <property type="term" value="F:DNA binding"/>
    <property type="evidence" value="ECO:0007669"/>
    <property type="project" value="UniProtKB-KW"/>
</dbReference>
<sequence length="333" mass="37120">EEWALLDSAQRALYGDVMQENYENVTSLGFPVSKPDVISQLERGEEPWAPDLQGSEEREVLRGSCVGDGMVRETMKQNPQQEDEQGEPQGALLQRCTGSVSRSCEQGKGSQGQHRPEKQQGNQPAQKVGRSVSYRGTHKGLKETTAQQRIPTGERNNKCFECGKTFAWSSGLITHQRIHTGEKPYKCCECGKTFAWSSGLITHQRSHTGEKPYECCECGKTFTRSSGLIIHQRIHTGEKPYKCCECGKTFTRSSGLIIHQRIHTGEKPYKCCECGKTFAESSGLITHQRIHTGEKPYVCCECGKTFAGRSGFIAHQRSHTGEKPYKCCECGKT</sequence>
<evidence type="ECO:0000256" key="10">
    <source>
        <dbReference type="ARBA" id="ARBA00023242"/>
    </source>
</evidence>
<evidence type="ECO:0000256" key="3">
    <source>
        <dbReference type="ARBA" id="ARBA00022723"/>
    </source>
</evidence>
<proteinExistence type="inferred from homology"/>
<dbReference type="FunFam" id="3.30.160.60:FF:002090">
    <property type="entry name" value="Zinc finger protein 473"/>
    <property type="match status" value="3"/>
</dbReference>
<comment type="subcellular location">
    <subcellularLocation>
        <location evidence="1">Nucleus</location>
    </subcellularLocation>
</comment>
<dbReference type="PROSITE" id="PS00028">
    <property type="entry name" value="ZINC_FINGER_C2H2_1"/>
    <property type="match status" value="6"/>
</dbReference>
<dbReference type="AlphaFoldDB" id="A0A8T1S1G4"/>
<keyword evidence="9" id="KW-0804">Transcription</keyword>
<dbReference type="InterPro" id="IPR050331">
    <property type="entry name" value="Zinc_finger"/>
</dbReference>
<evidence type="ECO:0000256" key="5">
    <source>
        <dbReference type="ARBA" id="ARBA00022771"/>
    </source>
</evidence>
<keyword evidence="10" id="KW-0539">Nucleus</keyword>
<dbReference type="FunFam" id="3.30.160.60:FF:002063">
    <property type="entry name" value="RB associated KRAB zinc finger"/>
    <property type="match status" value="1"/>
</dbReference>
<dbReference type="FunFam" id="3.30.160.60:FF:000384">
    <property type="entry name" value="Zinc finger protein 550"/>
    <property type="match status" value="1"/>
</dbReference>
<dbReference type="PANTHER" id="PTHR16515">
    <property type="entry name" value="PR DOMAIN ZINC FINGER PROTEIN"/>
    <property type="match status" value="1"/>
</dbReference>
<dbReference type="PROSITE" id="PS50805">
    <property type="entry name" value="KRAB"/>
    <property type="match status" value="1"/>
</dbReference>
<evidence type="ECO:0000313" key="15">
    <source>
        <dbReference type="EMBL" id="KAG6922515.1"/>
    </source>
</evidence>
<evidence type="ECO:0000256" key="2">
    <source>
        <dbReference type="ARBA" id="ARBA00006991"/>
    </source>
</evidence>
<evidence type="ECO:0000256" key="12">
    <source>
        <dbReference type="SAM" id="MobiDB-lite"/>
    </source>
</evidence>
<evidence type="ECO:0000256" key="11">
    <source>
        <dbReference type="PROSITE-ProRule" id="PRU00042"/>
    </source>
</evidence>
<feature type="domain" description="C2H2-type" evidence="13">
    <location>
        <begin position="185"/>
        <end position="212"/>
    </location>
</feature>
<feature type="domain" description="C2H2-type" evidence="13">
    <location>
        <begin position="269"/>
        <end position="296"/>
    </location>
</feature>
<feature type="non-terminal residue" evidence="15">
    <location>
        <position position="333"/>
    </location>
</feature>
<keyword evidence="3" id="KW-0479">Metal-binding</keyword>
<evidence type="ECO:0000256" key="4">
    <source>
        <dbReference type="ARBA" id="ARBA00022737"/>
    </source>
</evidence>
<feature type="domain" description="KRAB" evidence="14">
    <location>
        <begin position="1"/>
        <end position="60"/>
    </location>
</feature>
<dbReference type="SUPFAM" id="SSF57667">
    <property type="entry name" value="beta-beta-alpha zinc fingers"/>
    <property type="match status" value="4"/>
</dbReference>
<evidence type="ECO:0000313" key="16">
    <source>
        <dbReference type="Proteomes" id="UP000765507"/>
    </source>
</evidence>
<keyword evidence="16" id="KW-1185">Reference proteome</keyword>
<protein>
    <submittedName>
        <fullName evidence="15">Zinc finger protein 250</fullName>
    </submittedName>
</protein>
<dbReference type="OrthoDB" id="6077919at2759"/>
<evidence type="ECO:0000256" key="1">
    <source>
        <dbReference type="ARBA" id="ARBA00004123"/>
    </source>
</evidence>
<dbReference type="Pfam" id="PF01352">
    <property type="entry name" value="KRAB"/>
    <property type="match status" value="1"/>
</dbReference>
<evidence type="ECO:0000256" key="7">
    <source>
        <dbReference type="ARBA" id="ARBA00023015"/>
    </source>
</evidence>
<dbReference type="EMBL" id="JAHGAV010001270">
    <property type="protein sequence ID" value="KAG6922515.1"/>
    <property type="molecule type" value="Genomic_DNA"/>
</dbReference>
<dbReference type="SMART" id="SM00349">
    <property type="entry name" value="KRAB"/>
    <property type="match status" value="1"/>
</dbReference>
<evidence type="ECO:0000256" key="9">
    <source>
        <dbReference type="ARBA" id="ARBA00023163"/>
    </source>
</evidence>
<keyword evidence="8" id="KW-0238">DNA-binding</keyword>
<accession>A0A8T1S1G4</accession>
<keyword evidence="7" id="KW-0805">Transcription regulation</keyword>
<dbReference type="PROSITE" id="PS50157">
    <property type="entry name" value="ZINC_FINGER_C2H2_2"/>
    <property type="match status" value="6"/>
</dbReference>
<feature type="domain" description="C2H2-type" evidence="13">
    <location>
        <begin position="241"/>
        <end position="268"/>
    </location>
</feature>
<dbReference type="SUPFAM" id="SSF109640">
    <property type="entry name" value="KRAB domain (Kruppel-associated box)"/>
    <property type="match status" value="1"/>
</dbReference>
<feature type="non-terminal residue" evidence="15">
    <location>
        <position position="1"/>
    </location>
</feature>
<gene>
    <name evidence="15" type="ORF">G0U57_002219</name>
</gene>
<evidence type="ECO:0000259" key="14">
    <source>
        <dbReference type="PROSITE" id="PS50805"/>
    </source>
</evidence>
<organism evidence="15 16">
    <name type="scientific">Chelydra serpentina</name>
    <name type="common">Snapping turtle</name>
    <name type="synonym">Testudo serpentina</name>
    <dbReference type="NCBI Taxonomy" id="8475"/>
    <lineage>
        <taxon>Eukaryota</taxon>
        <taxon>Metazoa</taxon>
        <taxon>Chordata</taxon>
        <taxon>Craniata</taxon>
        <taxon>Vertebrata</taxon>
        <taxon>Euteleostomi</taxon>
        <taxon>Archelosauria</taxon>
        <taxon>Testudinata</taxon>
        <taxon>Testudines</taxon>
        <taxon>Cryptodira</taxon>
        <taxon>Durocryptodira</taxon>
        <taxon>Americhelydia</taxon>
        <taxon>Chelydroidea</taxon>
        <taxon>Chelydridae</taxon>
        <taxon>Chelydra</taxon>
    </lineage>
</organism>
<evidence type="ECO:0000259" key="13">
    <source>
        <dbReference type="PROSITE" id="PS50157"/>
    </source>
</evidence>
<dbReference type="CDD" id="cd07765">
    <property type="entry name" value="KRAB_A-box"/>
    <property type="match status" value="1"/>
</dbReference>
<keyword evidence="5 11" id="KW-0863">Zinc-finger</keyword>
<dbReference type="InterPro" id="IPR013087">
    <property type="entry name" value="Znf_C2H2_type"/>
</dbReference>
<name>A0A8T1S1G4_CHESE</name>
<keyword evidence="4" id="KW-0677">Repeat</keyword>
<evidence type="ECO:0000256" key="8">
    <source>
        <dbReference type="ARBA" id="ARBA00023125"/>
    </source>
</evidence>
<dbReference type="InterPro" id="IPR036051">
    <property type="entry name" value="KRAB_dom_sf"/>
</dbReference>
<dbReference type="FunFam" id="3.30.160.60:FF:001437">
    <property type="entry name" value="Zinc finger protein 594"/>
    <property type="match status" value="1"/>
</dbReference>
<feature type="domain" description="C2H2-type" evidence="13">
    <location>
        <begin position="297"/>
        <end position="324"/>
    </location>
</feature>
<evidence type="ECO:0000256" key="6">
    <source>
        <dbReference type="ARBA" id="ARBA00022833"/>
    </source>
</evidence>
<dbReference type="SMART" id="SM00355">
    <property type="entry name" value="ZnF_C2H2"/>
    <property type="match status" value="6"/>
</dbReference>
<reference evidence="15 16" key="1">
    <citation type="journal article" date="2020" name="G3 (Bethesda)">
        <title>Draft Genome of the Common Snapping Turtle, Chelydra serpentina, a Model for Phenotypic Plasticity in Reptiles.</title>
        <authorList>
            <person name="Das D."/>
            <person name="Singh S.K."/>
            <person name="Bierstedt J."/>
            <person name="Erickson A."/>
            <person name="Galli G.L.J."/>
            <person name="Crossley D.A. 2nd"/>
            <person name="Rhen T."/>
        </authorList>
    </citation>
    <scope>NUCLEOTIDE SEQUENCE [LARGE SCALE GENOMIC DNA]</scope>
    <source>
        <strain evidence="15">KW</strain>
    </source>
</reference>
<dbReference type="Proteomes" id="UP000765507">
    <property type="component" value="Unassembled WGS sequence"/>
</dbReference>
<dbReference type="InterPro" id="IPR001909">
    <property type="entry name" value="KRAB"/>
</dbReference>
<feature type="domain" description="C2H2-type" evidence="13">
    <location>
        <begin position="157"/>
        <end position="184"/>
    </location>
</feature>
<comment type="caution">
    <text evidence="15">The sequence shown here is derived from an EMBL/GenBank/DDBJ whole genome shotgun (WGS) entry which is preliminary data.</text>
</comment>
<comment type="similarity">
    <text evidence="2">Belongs to the krueppel C2H2-type zinc-finger protein family.</text>
</comment>
<feature type="region of interest" description="Disordered" evidence="12">
    <location>
        <begin position="102"/>
        <end position="149"/>
    </location>
</feature>